<dbReference type="PANTHER" id="PTHR23135:SF4">
    <property type="entry name" value="UDP-N-ACETYLMURAMOYL-L-ALANYL-D-GLUTAMATE--2,6-DIAMINOPIMELATE LIGASE MURE HOMOLOG, CHLOROPLASTIC"/>
    <property type="match status" value="1"/>
</dbReference>
<dbReference type="FunFam" id="3.40.1390.10:FF:000005">
    <property type="entry name" value="UDP-N-acetylmuramoyl-L-alanyl-D-glutamate--2,6-diaminopimelate ligase"/>
    <property type="match status" value="1"/>
</dbReference>
<feature type="binding site" evidence="20">
    <location>
        <position position="152"/>
    </location>
    <ligand>
        <name>UDP-N-acetyl-alpha-D-muramoyl-L-alanyl-D-glutamate</name>
        <dbReference type="ChEBI" id="CHEBI:83900"/>
    </ligand>
</feature>
<comment type="function">
    <text evidence="14 20">Catalyzes the addition of meso-diaminopimelic acid to the nucleotide precursor UDP-N-acetylmuramoyl-L-alanyl-D-glutamate (UMAG) in the biosynthesis of bacterial cell-wall peptidoglycan.</text>
</comment>
<evidence type="ECO:0000256" key="17">
    <source>
        <dbReference type="ARBA" id="ARBA00075482"/>
    </source>
</evidence>
<dbReference type="SUPFAM" id="SSF53623">
    <property type="entry name" value="MurD-like peptide ligases, catalytic domain"/>
    <property type="match status" value="1"/>
</dbReference>
<dbReference type="InterPro" id="IPR005761">
    <property type="entry name" value="UDP-N-AcMur-Glu-dNH2Pim_ligase"/>
</dbReference>
<feature type="domain" description="Mur ligase N-terminal catalytic" evidence="22">
    <location>
        <begin position="27"/>
        <end position="96"/>
    </location>
</feature>
<dbReference type="GO" id="GO:0071555">
    <property type="term" value="P:cell wall organization"/>
    <property type="evidence" value="ECO:0007669"/>
    <property type="project" value="UniProtKB-KW"/>
</dbReference>
<evidence type="ECO:0000256" key="16">
    <source>
        <dbReference type="ARBA" id="ARBA00072883"/>
    </source>
</evidence>
<feature type="binding site" evidence="20">
    <location>
        <position position="461"/>
    </location>
    <ligand>
        <name>meso-2,6-diaminopimelate</name>
        <dbReference type="ChEBI" id="CHEBI:57791"/>
    </ligand>
</feature>
<dbReference type="GO" id="GO:0005737">
    <property type="term" value="C:cytoplasm"/>
    <property type="evidence" value="ECO:0007669"/>
    <property type="project" value="UniProtKB-SubCell"/>
</dbReference>
<feature type="binding site" evidence="20">
    <location>
        <begin position="410"/>
        <end position="413"/>
    </location>
    <ligand>
        <name>meso-2,6-diaminopimelate</name>
        <dbReference type="ChEBI" id="CHEBI:57791"/>
    </ligand>
</feature>
<keyword evidence="6 20" id="KW-0547">Nucleotide-binding</keyword>
<comment type="cofactor">
    <cofactor evidence="20">
        <name>Mg(2+)</name>
        <dbReference type="ChEBI" id="CHEBI:18420"/>
    </cofactor>
</comment>
<dbReference type="Pfam" id="PF01225">
    <property type="entry name" value="Mur_ligase"/>
    <property type="match status" value="1"/>
</dbReference>
<dbReference type="GO" id="GO:0008360">
    <property type="term" value="P:regulation of cell shape"/>
    <property type="evidence" value="ECO:0007669"/>
    <property type="project" value="UniProtKB-KW"/>
</dbReference>
<protein>
    <recommendedName>
        <fullName evidence="16 20">UDP-N-acetylmuramoyl-L-alanyl-D-glutamate--2,6-diaminopimelate ligase</fullName>
        <ecNumber evidence="15 20">6.3.2.13</ecNumber>
    </recommendedName>
    <alternativeName>
        <fullName evidence="17 20">Meso-A2pm-adding enzyme</fullName>
    </alternativeName>
    <alternativeName>
        <fullName evidence="18 20">Meso-diaminopimelate-adding enzyme</fullName>
    </alternativeName>
    <alternativeName>
        <fullName evidence="19 20">UDP-MurNAc-L-Ala-D-Glu:meso-diaminopimelate ligase</fullName>
    </alternativeName>
    <alternativeName>
        <fullName evidence="20">UDP-MurNAc-tripeptide synthetase</fullName>
    </alternativeName>
    <alternativeName>
        <fullName evidence="20">UDP-N-acetylmuramyl-tripeptide synthetase</fullName>
    </alternativeName>
</protein>
<feature type="binding site" evidence="20">
    <location>
        <position position="188"/>
    </location>
    <ligand>
        <name>UDP-N-acetyl-alpha-D-muramoyl-L-alanyl-D-glutamate</name>
        <dbReference type="ChEBI" id="CHEBI:83900"/>
    </ligand>
</feature>
<keyword evidence="7 20" id="KW-0067">ATP-binding</keyword>
<dbReference type="Gene3D" id="3.40.1390.10">
    <property type="entry name" value="MurE/MurF, N-terminal domain"/>
    <property type="match status" value="1"/>
</dbReference>
<dbReference type="FunFam" id="3.90.190.20:FF:000006">
    <property type="entry name" value="UDP-N-acetylmuramoyl-L-alanyl-D-glutamate--2,6-diaminopimelate ligase"/>
    <property type="match status" value="1"/>
</dbReference>
<dbReference type="GO" id="GO:0004326">
    <property type="term" value="F:tetrahydrofolylpolyglutamate synthase activity"/>
    <property type="evidence" value="ECO:0007669"/>
    <property type="project" value="InterPro"/>
</dbReference>
<comment type="PTM">
    <text evidence="20">Carboxylation is probably crucial for Mg(2+) binding and, consequently, for the gamma-phosphate positioning of ATP.</text>
</comment>
<evidence type="ECO:0000256" key="1">
    <source>
        <dbReference type="ARBA" id="ARBA00004752"/>
    </source>
</evidence>
<dbReference type="AlphaFoldDB" id="A0AB72ZCG8"/>
<evidence type="ECO:0000259" key="24">
    <source>
        <dbReference type="Pfam" id="PF08245"/>
    </source>
</evidence>
<dbReference type="GO" id="GO:0008765">
    <property type="term" value="F:UDP-N-acetylmuramoylalanyl-D-glutamate-2,6-diaminopimelate ligase activity"/>
    <property type="evidence" value="ECO:0007669"/>
    <property type="project" value="UniProtKB-UniRule"/>
</dbReference>
<feature type="binding site" evidence="20">
    <location>
        <position position="465"/>
    </location>
    <ligand>
        <name>meso-2,6-diaminopimelate</name>
        <dbReference type="ChEBI" id="CHEBI:57791"/>
    </ligand>
</feature>
<evidence type="ECO:0000256" key="10">
    <source>
        <dbReference type="ARBA" id="ARBA00022984"/>
    </source>
</evidence>
<dbReference type="InterPro" id="IPR036565">
    <property type="entry name" value="Mur-like_cat_sf"/>
</dbReference>
<comment type="subcellular location">
    <subcellularLocation>
        <location evidence="20 21">Cytoplasm</location>
    </subcellularLocation>
</comment>
<evidence type="ECO:0000256" key="8">
    <source>
        <dbReference type="ARBA" id="ARBA00022842"/>
    </source>
</evidence>
<dbReference type="GO" id="GO:0000287">
    <property type="term" value="F:magnesium ion binding"/>
    <property type="evidence" value="ECO:0007669"/>
    <property type="project" value="UniProtKB-UniRule"/>
</dbReference>
<evidence type="ECO:0000256" key="12">
    <source>
        <dbReference type="ARBA" id="ARBA00023316"/>
    </source>
</evidence>
<keyword evidence="11 20" id="KW-0131">Cell cycle</keyword>
<dbReference type="NCBIfam" id="TIGR01085">
    <property type="entry name" value="murE"/>
    <property type="match status" value="1"/>
</dbReference>
<dbReference type="Gene3D" id="3.40.1190.10">
    <property type="entry name" value="Mur-like, catalytic domain"/>
    <property type="match status" value="1"/>
</dbReference>
<comment type="pathway">
    <text evidence="1 20 21">Cell wall biogenesis; peptidoglycan biosynthesis.</text>
</comment>
<reference evidence="25 26" key="1">
    <citation type="submission" date="2011-08" db="EMBL/GenBank/DDBJ databases">
        <authorList>
            <person name="Weinstock G."/>
            <person name="Sodergren E."/>
            <person name="Clifton S."/>
            <person name="Fulton L."/>
            <person name="Fulton B."/>
            <person name="Courtney L."/>
            <person name="Fronick C."/>
            <person name="Harrison M."/>
            <person name="Strong C."/>
            <person name="Farmer C."/>
            <person name="Delahaunty K."/>
            <person name="Markovic C."/>
            <person name="Hall O."/>
            <person name="Minx P."/>
            <person name="Tomlinson C."/>
            <person name="Mitreva M."/>
            <person name="Hou S."/>
            <person name="Chen J."/>
            <person name="Wollam A."/>
            <person name="Pepin K.H."/>
            <person name="Johnson M."/>
            <person name="Bhonagiri V."/>
            <person name="Zhang X."/>
            <person name="Suruliraj S."/>
            <person name="Warren W."/>
            <person name="Chinwalla A."/>
            <person name="Mardis E.R."/>
            <person name="Wilson R.K."/>
        </authorList>
    </citation>
    <scope>NUCLEOTIDE SEQUENCE [LARGE SCALE GENOMIC DNA]</scope>
    <source>
        <strain evidence="25 26">ATCC 33091</strain>
    </source>
</reference>
<evidence type="ECO:0000256" key="9">
    <source>
        <dbReference type="ARBA" id="ARBA00022960"/>
    </source>
</evidence>
<evidence type="ECO:0000256" key="11">
    <source>
        <dbReference type="ARBA" id="ARBA00023306"/>
    </source>
</evidence>
<feature type="binding site" evidence="20">
    <location>
        <position position="180"/>
    </location>
    <ligand>
        <name>UDP-N-acetyl-alpha-D-muramoyl-L-alanyl-D-glutamate</name>
        <dbReference type="ChEBI" id="CHEBI:83900"/>
    </ligand>
</feature>
<evidence type="ECO:0000256" key="5">
    <source>
        <dbReference type="ARBA" id="ARBA00022618"/>
    </source>
</evidence>
<feature type="binding site" evidence="20">
    <location>
        <position position="386"/>
    </location>
    <ligand>
        <name>meso-2,6-diaminopimelate</name>
        <dbReference type="ChEBI" id="CHEBI:57791"/>
    </ligand>
</feature>
<accession>A0AB72ZCG8</accession>
<dbReference type="GO" id="GO:0051301">
    <property type="term" value="P:cell division"/>
    <property type="evidence" value="ECO:0007669"/>
    <property type="project" value="UniProtKB-KW"/>
</dbReference>
<dbReference type="GO" id="GO:0005524">
    <property type="term" value="F:ATP binding"/>
    <property type="evidence" value="ECO:0007669"/>
    <property type="project" value="UniProtKB-UniRule"/>
</dbReference>
<evidence type="ECO:0000256" key="20">
    <source>
        <dbReference type="HAMAP-Rule" id="MF_00208"/>
    </source>
</evidence>
<keyword evidence="12 20" id="KW-0961">Cell wall biogenesis/degradation</keyword>
<dbReference type="InterPro" id="IPR013221">
    <property type="entry name" value="Mur_ligase_cen"/>
</dbReference>
<dbReference type="SUPFAM" id="SSF53244">
    <property type="entry name" value="MurD-like peptide ligases, peptide-binding domain"/>
    <property type="match status" value="1"/>
</dbReference>
<keyword evidence="26" id="KW-1185">Reference proteome</keyword>
<dbReference type="EC" id="6.3.2.13" evidence="15 20"/>
<name>A0AB72ZCG8_LISIO</name>
<dbReference type="InterPro" id="IPR036615">
    <property type="entry name" value="Mur_ligase_C_dom_sf"/>
</dbReference>
<dbReference type="InterPro" id="IPR004101">
    <property type="entry name" value="Mur_ligase_C"/>
</dbReference>
<evidence type="ECO:0000256" key="4">
    <source>
        <dbReference type="ARBA" id="ARBA00022598"/>
    </source>
</evidence>
<dbReference type="Pfam" id="PF08245">
    <property type="entry name" value="Mur_ligase_M"/>
    <property type="match status" value="1"/>
</dbReference>
<evidence type="ECO:0000313" key="25">
    <source>
        <dbReference type="EMBL" id="EHN62527.1"/>
    </source>
</evidence>
<evidence type="ECO:0000256" key="15">
    <source>
        <dbReference type="ARBA" id="ARBA00066633"/>
    </source>
</evidence>
<dbReference type="Gene3D" id="3.90.190.20">
    <property type="entry name" value="Mur ligase, C-terminal domain"/>
    <property type="match status" value="1"/>
</dbReference>
<feature type="binding site" evidence="20">
    <location>
        <begin position="153"/>
        <end position="154"/>
    </location>
    <ligand>
        <name>UDP-N-acetyl-alpha-D-muramoyl-L-alanyl-D-glutamate</name>
        <dbReference type="ChEBI" id="CHEBI:83900"/>
    </ligand>
</feature>
<evidence type="ECO:0000259" key="22">
    <source>
        <dbReference type="Pfam" id="PF01225"/>
    </source>
</evidence>
<keyword evidence="3 20" id="KW-0963">Cytoplasm</keyword>
<evidence type="ECO:0000256" key="6">
    <source>
        <dbReference type="ARBA" id="ARBA00022741"/>
    </source>
</evidence>
<comment type="caution">
    <text evidence="20">Lacks conserved residue(s) required for the propagation of feature annotation.</text>
</comment>
<dbReference type="NCBIfam" id="NF001126">
    <property type="entry name" value="PRK00139.1-4"/>
    <property type="match status" value="1"/>
</dbReference>
<gene>
    <name evidence="20" type="primary">murE</name>
    <name evidence="25" type="ORF">HMPREF0557_00496</name>
</gene>
<evidence type="ECO:0000256" key="13">
    <source>
        <dbReference type="ARBA" id="ARBA00050251"/>
    </source>
</evidence>
<evidence type="ECO:0000256" key="2">
    <source>
        <dbReference type="ARBA" id="ARBA00005898"/>
    </source>
</evidence>
<dbReference type="InterPro" id="IPR000713">
    <property type="entry name" value="Mur_ligase_N"/>
</dbReference>
<evidence type="ECO:0000256" key="3">
    <source>
        <dbReference type="ARBA" id="ARBA00022490"/>
    </source>
</evidence>
<comment type="similarity">
    <text evidence="2 20">Belongs to the MurCDEF family. MurE subfamily.</text>
</comment>
<feature type="modified residue" description="N6-carboxylysine" evidence="20">
    <location>
        <position position="220"/>
    </location>
</feature>
<keyword evidence="9 20" id="KW-0133">Cell shape</keyword>
<dbReference type="GO" id="GO:0009252">
    <property type="term" value="P:peptidoglycan biosynthetic process"/>
    <property type="evidence" value="ECO:0007669"/>
    <property type="project" value="UniProtKB-UniRule"/>
</dbReference>
<dbReference type="Proteomes" id="UP000003597">
    <property type="component" value="Unassembled WGS sequence"/>
</dbReference>
<dbReference type="SUPFAM" id="SSF63418">
    <property type="entry name" value="MurE/MurF N-terminal domain"/>
    <property type="match status" value="1"/>
</dbReference>
<evidence type="ECO:0000256" key="14">
    <source>
        <dbReference type="ARBA" id="ARBA00056782"/>
    </source>
</evidence>
<evidence type="ECO:0000259" key="23">
    <source>
        <dbReference type="Pfam" id="PF02875"/>
    </source>
</evidence>
<dbReference type="InterPro" id="IPR018109">
    <property type="entry name" value="Folylpolyglutamate_synth_CS"/>
</dbReference>
<sequence>MARMKLKELMQAIPVYTGEASAAIEVNKIAQDSRKVQPGTLFICIDGEIVDGHQFADRAVQLGAVAIIAEKQLDVSVPVLYVRDSKRAMAMLADYFYGSPTQALKLVGITGTNGKTTVSHLVEQIVRENGEQTGLIGTMYRKIGDEILETKNTTPDSLTLQETFRDMLLSGVSTAVMEVSSHALVQGRVYGSDYDVAVFMNLSQDHLDYHHTMEEYAYAKSLLFAQLGNSYNLSNPKIAVLNADDKESVRMQTATAAHIITFGIKEPADFSASNIQITSHGSTFDLKTPVGDFSLKIKMIGNFSVYNVLAAIATSFALRIPVINAIATVESIPGVKGRFELVNAGQDFPVIVDYSHTPDSLLNVLQTIDEFAEKRVFVVVGCGGDRDKGKRPQMAKIAVDYATNPIFTSDNPRSEDPHAIIEDMIQGVPGSDSYVVHENRRDAIRYAVNMAEAGDVILIAGKGHEDYQVIGDEVIDFDDRVEARIAIEKKLGLA</sequence>
<proteinExistence type="inferred from homology"/>
<evidence type="ECO:0000256" key="19">
    <source>
        <dbReference type="ARBA" id="ARBA00081560"/>
    </source>
</evidence>
<evidence type="ECO:0000256" key="7">
    <source>
        <dbReference type="ARBA" id="ARBA00022840"/>
    </source>
</evidence>
<dbReference type="PROSITE" id="PS01011">
    <property type="entry name" value="FOLYLPOLYGLU_SYNT_1"/>
    <property type="match status" value="1"/>
</dbReference>
<dbReference type="InterPro" id="IPR035911">
    <property type="entry name" value="MurE/MurF_N"/>
</dbReference>
<feature type="domain" description="Mur ligase C-terminal" evidence="23">
    <location>
        <begin position="337"/>
        <end position="463"/>
    </location>
</feature>
<keyword evidence="5 20" id="KW-0132">Cell division</keyword>
<keyword evidence="8 20" id="KW-0460">Magnesium</keyword>
<dbReference type="Pfam" id="PF02875">
    <property type="entry name" value="Mur_ligase_C"/>
    <property type="match status" value="1"/>
</dbReference>
<evidence type="ECO:0000256" key="18">
    <source>
        <dbReference type="ARBA" id="ARBA00076158"/>
    </source>
</evidence>
<dbReference type="PANTHER" id="PTHR23135">
    <property type="entry name" value="MUR LIGASE FAMILY MEMBER"/>
    <property type="match status" value="1"/>
</dbReference>
<evidence type="ECO:0000313" key="26">
    <source>
        <dbReference type="Proteomes" id="UP000003597"/>
    </source>
</evidence>
<comment type="caution">
    <text evidence="25">The sequence shown here is derived from an EMBL/GenBank/DDBJ whole genome shotgun (WGS) entry which is preliminary data.</text>
</comment>
<dbReference type="HAMAP" id="MF_00208">
    <property type="entry name" value="MurE"/>
    <property type="match status" value="1"/>
</dbReference>
<feature type="binding site" evidence="20">
    <location>
        <begin position="111"/>
        <end position="117"/>
    </location>
    <ligand>
        <name>ATP</name>
        <dbReference type="ChEBI" id="CHEBI:30616"/>
    </ligand>
</feature>
<dbReference type="NCBIfam" id="NF001124">
    <property type="entry name" value="PRK00139.1-2"/>
    <property type="match status" value="1"/>
</dbReference>
<evidence type="ECO:0000256" key="21">
    <source>
        <dbReference type="RuleBase" id="RU004135"/>
    </source>
</evidence>
<keyword evidence="4 20" id="KW-0436">Ligase</keyword>
<feature type="binding site" evidence="20">
    <location>
        <position position="33"/>
    </location>
    <ligand>
        <name>UDP-N-acetyl-alpha-D-muramoyl-L-alanyl-D-glutamate</name>
        <dbReference type="ChEBI" id="CHEBI:83900"/>
    </ligand>
</feature>
<keyword evidence="10 20" id="KW-0573">Peptidoglycan synthesis</keyword>
<feature type="short sequence motif" description="Meso-diaminopimelate recognition motif" evidence="20">
    <location>
        <begin position="410"/>
        <end position="413"/>
    </location>
</feature>
<organism evidence="25 26">
    <name type="scientific">Listeria innocua ATCC 33091</name>
    <dbReference type="NCBI Taxonomy" id="1002366"/>
    <lineage>
        <taxon>Bacteria</taxon>
        <taxon>Bacillati</taxon>
        <taxon>Bacillota</taxon>
        <taxon>Bacilli</taxon>
        <taxon>Bacillales</taxon>
        <taxon>Listeriaceae</taxon>
        <taxon>Listeria</taxon>
    </lineage>
</organism>
<dbReference type="EMBL" id="AGCN01000013">
    <property type="protein sequence ID" value="EHN62527.1"/>
    <property type="molecule type" value="Genomic_DNA"/>
</dbReference>
<comment type="catalytic activity">
    <reaction evidence="13 20">
        <text>UDP-N-acetyl-alpha-D-muramoyl-L-alanyl-D-glutamate + meso-2,6-diaminopimelate + ATP = UDP-N-acetyl-alpha-D-muramoyl-L-alanyl-gamma-D-glutamyl-meso-2,6-diaminopimelate + ADP + phosphate + H(+)</text>
        <dbReference type="Rhea" id="RHEA:23676"/>
        <dbReference type="ChEBI" id="CHEBI:15378"/>
        <dbReference type="ChEBI" id="CHEBI:30616"/>
        <dbReference type="ChEBI" id="CHEBI:43474"/>
        <dbReference type="ChEBI" id="CHEBI:57791"/>
        <dbReference type="ChEBI" id="CHEBI:83900"/>
        <dbReference type="ChEBI" id="CHEBI:83905"/>
        <dbReference type="ChEBI" id="CHEBI:456216"/>
        <dbReference type="EC" id="6.3.2.13"/>
    </reaction>
</comment>
<feature type="domain" description="Mur ligase central" evidence="24">
    <location>
        <begin position="109"/>
        <end position="314"/>
    </location>
</feature>
<feature type="binding site" evidence="20">
    <location>
        <position position="186"/>
    </location>
    <ligand>
        <name>UDP-N-acetyl-alpha-D-muramoyl-L-alanyl-D-glutamate</name>
        <dbReference type="ChEBI" id="CHEBI:83900"/>
    </ligand>
</feature>